<dbReference type="SMART" id="SM00184">
    <property type="entry name" value="RING"/>
    <property type="match status" value="1"/>
</dbReference>
<dbReference type="PROSITE" id="PS00518">
    <property type="entry name" value="ZF_RING_1"/>
    <property type="match status" value="1"/>
</dbReference>
<dbReference type="OMA" id="IHVLLAW"/>
<dbReference type="InterPro" id="IPR001841">
    <property type="entry name" value="Znf_RING"/>
</dbReference>
<evidence type="ECO:0000256" key="1">
    <source>
        <dbReference type="ARBA" id="ARBA00022723"/>
    </source>
</evidence>
<dbReference type="EMBL" id="CM035409">
    <property type="protein sequence ID" value="KAH7439730.1"/>
    <property type="molecule type" value="Genomic_DNA"/>
</dbReference>
<evidence type="ECO:0000259" key="6">
    <source>
        <dbReference type="PROSITE" id="PS50089"/>
    </source>
</evidence>
<dbReference type="Proteomes" id="UP000825935">
    <property type="component" value="Chromosome 4"/>
</dbReference>
<feature type="transmembrane region" description="Helical" evidence="5">
    <location>
        <begin position="147"/>
        <end position="172"/>
    </location>
</feature>
<dbReference type="EMBL" id="CM035409">
    <property type="protein sequence ID" value="KAH7439729.1"/>
    <property type="molecule type" value="Genomic_DNA"/>
</dbReference>
<feature type="transmembrane region" description="Helical" evidence="5">
    <location>
        <begin position="178"/>
        <end position="207"/>
    </location>
</feature>
<evidence type="ECO:0000313" key="8">
    <source>
        <dbReference type="Proteomes" id="UP000825935"/>
    </source>
</evidence>
<dbReference type="PROSITE" id="PS50089">
    <property type="entry name" value="ZF_RING_2"/>
    <property type="match status" value="1"/>
</dbReference>
<dbReference type="PANTHER" id="PTHR47156:SF10">
    <property type="entry name" value="E3 UBIQUITIN-PROTEIN LIGASE TRIM-21-RELATED"/>
    <property type="match status" value="1"/>
</dbReference>
<gene>
    <name evidence="7" type="ORF">KP509_04G073800</name>
</gene>
<dbReference type="InterPro" id="IPR017907">
    <property type="entry name" value="Znf_RING_CS"/>
</dbReference>
<keyword evidence="8" id="KW-1185">Reference proteome</keyword>
<dbReference type="OrthoDB" id="1915724at2759"/>
<keyword evidence="2 4" id="KW-0863">Zinc-finger</keyword>
<proteinExistence type="predicted"/>
<dbReference type="InterPro" id="IPR052667">
    <property type="entry name" value="E3_ubiquitin-ligase_RING"/>
</dbReference>
<dbReference type="EMBL" id="CM035409">
    <property type="protein sequence ID" value="KAH7439727.1"/>
    <property type="molecule type" value="Genomic_DNA"/>
</dbReference>
<evidence type="ECO:0000256" key="2">
    <source>
        <dbReference type="ARBA" id="ARBA00022771"/>
    </source>
</evidence>
<dbReference type="Gene3D" id="3.30.40.10">
    <property type="entry name" value="Zinc/RING finger domain, C3HC4 (zinc finger)"/>
    <property type="match status" value="1"/>
</dbReference>
<evidence type="ECO:0000256" key="5">
    <source>
        <dbReference type="SAM" id="Phobius"/>
    </source>
</evidence>
<dbReference type="AlphaFoldDB" id="A0A8T2UYD6"/>
<dbReference type="PANTHER" id="PTHR47156">
    <property type="entry name" value="PROTEIN CBG20824"/>
    <property type="match status" value="1"/>
</dbReference>
<comment type="caution">
    <text evidence="7">The sequence shown here is derived from an EMBL/GenBank/DDBJ whole genome shotgun (WGS) entry which is preliminary data.</text>
</comment>
<feature type="domain" description="RING-type" evidence="6">
    <location>
        <begin position="26"/>
        <end position="74"/>
    </location>
</feature>
<accession>A0A8T2UYD6</accession>
<keyword evidence="1" id="KW-0479">Metal-binding</keyword>
<dbReference type="EMBL" id="CM035409">
    <property type="protein sequence ID" value="KAH7439728.1"/>
    <property type="molecule type" value="Genomic_DNA"/>
</dbReference>
<evidence type="ECO:0000256" key="3">
    <source>
        <dbReference type="ARBA" id="ARBA00022833"/>
    </source>
</evidence>
<dbReference type="GO" id="GO:0008270">
    <property type="term" value="F:zinc ion binding"/>
    <property type="evidence" value="ECO:0007669"/>
    <property type="project" value="UniProtKB-KW"/>
</dbReference>
<protein>
    <recommendedName>
        <fullName evidence="6">RING-type domain-containing protein</fullName>
    </recommendedName>
</protein>
<keyword evidence="5" id="KW-0812">Transmembrane</keyword>
<sequence>MQVSVPEKDVWPQRSLPLHTMQMPECPVCWNLFDDGTYIPRILRCGHTVCEPCLECLPIESRMGQRCLHCPECRSPCLWRGVRELPKNFTLLRALNKSTDISGLQENYLSNIFNYMPLLSSLSRFLSIKTRLLQRAIKRKIWVVTRLLCLGTLLLMFVPLSLANMFFAWWAACIGFLFVIWFTAGGFGLGAFILCLWAVYNSVYIILRLNRRFHKKLTDTG</sequence>
<evidence type="ECO:0000256" key="4">
    <source>
        <dbReference type="PROSITE-ProRule" id="PRU00175"/>
    </source>
</evidence>
<organism evidence="7 8">
    <name type="scientific">Ceratopteris richardii</name>
    <name type="common">Triangle waterfern</name>
    <dbReference type="NCBI Taxonomy" id="49495"/>
    <lineage>
        <taxon>Eukaryota</taxon>
        <taxon>Viridiplantae</taxon>
        <taxon>Streptophyta</taxon>
        <taxon>Embryophyta</taxon>
        <taxon>Tracheophyta</taxon>
        <taxon>Polypodiopsida</taxon>
        <taxon>Polypodiidae</taxon>
        <taxon>Polypodiales</taxon>
        <taxon>Pteridineae</taxon>
        <taxon>Pteridaceae</taxon>
        <taxon>Parkerioideae</taxon>
        <taxon>Ceratopteris</taxon>
    </lineage>
</organism>
<dbReference type="SUPFAM" id="SSF57850">
    <property type="entry name" value="RING/U-box"/>
    <property type="match status" value="1"/>
</dbReference>
<reference evidence="7" key="1">
    <citation type="submission" date="2021-08" db="EMBL/GenBank/DDBJ databases">
        <title>WGS assembly of Ceratopteris richardii.</title>
        <authorList>
            <person name="Marchant D.B."/>
            <person name="Chen G."/>
            <person name="Jenkins J."/>
            <person name="Shu S."/>
            <person name="Leebens-Mack J."/>
            <person name="Grimwood J."/>
            <person name="Schmutz J."/>
            <person name="Soltis P."/>
            <person name="Soltis D."/>
            <person name="Chen Z.-H."/>
        </authorList>
    </citation>
    <scope>NUCLEOTIDE SEQUENCE</scope>
    <source>
        <strain evidence="7">Whitten #5841</strain>
        <tissue evidence="7">Leaf</tissue>
    </source>
</reference>
<keyword evidence="5" id="KW-0472">Membrane</keyword>
<keyword evidence="3" id="KW-0862">Zinc</keyword>
<name>A0A8T2UYD6_CERRI</name>
<keyword evidence="5" id="KW-1133">Transmembrane helix</keyword>
<dbReference type="InterPro" id="IPR013083">
    <property type="entry name" value="Znf_RING/FYVE/PHD"/>
</dbReference>
<evidence type="ECO:0000313" key="7">
    <source>
        <dbReference type="EMBL" id="KAH7439728.1"/>
    </source>
</evidence>